<dbReference type="SMART" id="SM00717">
    <property type="entry name" value="SANT"/>
    <property type="match status" value="1"/>
</dbReference>
<dbReference type="GO" id="GO:0008270">
    <property type="term" value="F:zinc ion binding"/>
    <property type="evidence" value="ECO:0007669"/>
    <property type="project" value="UniProtKB-KW"/>
</dbReference>
<evidence type="ECO:0000256" key="4">
    <source>
        <dbReference type="SAM" id="MobiDB-lite"/>
    </source>
</evidence>
<gene>
    <name evidence="6" type="ORF">DVH24_019554</name>
</gene>
<dbReference type="PANTHER" id="PTHR47863:SF4">
    <property type="entry name" value="RING_FYVE_PHD ZINC FINGER SUPERFAMILY PROTEIN"/>
    <property type="match status" value="1"/>
</dbReference>
<evidence type="ECO:0000256" key="2">
    <source>
        <dbReference type="ARBA" id="ARBA00022771"/>
    </source>
</evidence>
<dbReference type="InterPro" id="IPR001005">
    <property type="entry name" value="SANT/Myb"/>
</dbReference>
<feature type="region of interest" description="Disordered" evidence="4">
    <location>
        <begin position="596"/>
        <end position="620"/>
    </location>
</feature>
<dbReference type="CDD" id="cd11660">
    <property type="entry name" value="SANT_TRF"/>
    <property type="match status" value="1"/>
</dbReference>
<reference evidence="6 7" key="1">
    <citation type="submission" date="2018-10" db="EMBL/GenBank/DDBJ databases">
        <title>A high-quality apple genome assembly.</title>
        <authorList>
            <person name="Hu J."/>
        </authorList>
    </citation>
    <scope>NUCLEOTIDE SEQUENCE [LARGE SCALE GENOMIC DNA]</scope>
    <source>
        <strain evidence="7">cv. HFTH1</strain>
        <tissue evidence="6">Young leaf</tissue>
    </source>
</reference>
<feature type="domain" description="Myb-like" evidence="5">
    <location>
        <begin position="992"/>
        <end position="1053"/>
    </location>
</feature>
<dbReference type="EMBL" id="RDQH01000340">
    <property type="protein sequence ID" value="RXH76666.1"/>
    <property type="molecule type" value="Genomic_DNA"/>
</dbReference>
<keyword evidence="3" id="KW-0862">Zinc</keyword>
<dbReference type="SUPFAM" id="SSF46689">
    <property type="entry name" value="Homeodomain-like"/>
    <property type="match status" value="1"/>
</dbReference>
<comment type="caution">
    <text evidence="6">The sequence shown here is derived from an EMBL/GenBank/DDBJ whole genome shotgun (WGS) entry which is preliminary data.</text>
</comment>
<protein>
    <recommendedName>
        <fullName evidence="5">Myb-like domain-containing protein</fullName>
    </recommendedName>
</protein>
<feature type="compositionally biased region" description="Polar residues" evidence="4">
    <location>
        <begin position="596"/>
        <end position="606"/>
    </location>
</feature>
<dbReference type="Proteomes" id="UP000290289">
    <property type="component" value="Chromosome 14"/>
</dbReference>
<dbReference type="InterPro" id="IPR009057">
    <property type="entry name" value="Homeodomain-like_sf"/>
</dbReference>
<accession>A0A498HZ75</accession>
<dbReference type="SUPFAM" id="SSF57903">
    <property type="entry name" value="FYVE/PHD zinc finger"/>
    <property type="match status" value="1"/>
</dbReference>
<evidence type="ECO:0000313" key="7">
    <source>
        <dbReference type="Proteomes" id="UP000290289"/>
    </source>
</evidence>
<sequence length="1229" mass="136920">MDGMNDHERAIAWLWAIEALASFKQVDASLLHDLIALAPPLPDDMGNNAKERVALKSLESLFKFDSCNVTSGDVPSSAQRSKIGFNLTETCQNVLKRIVNETPESDLRTGGPGLLKWDIQPFIMHKRASLPKCALKQLKDSILDGTHLHADVLRKKGGLTLRNDGNRVLLRDSNPRLNESGSNAQSMGVKGIADPLIIEHENKLLEEYLSNANLFPSKRHRISSDAENMEDDNHSSVNDYDDWKIKSKKMKRDASYISESTEQNQIPLHGKEQLEDLSERESCDLAENQMGMMEEGVVLEDCIDIYTSSKRCGQSSGDAILKSQSENHLNATSMPQDKFMDEAHQNLCIDQAKDDGGIHPEPITSSVAPPDGTQQKVSAKVATCNNEHESHIKASPPVSTEGPQNKSISESGNGLVMENLADENHNSVIGCDDCCVITKKMKWDPSYVLRSIEKNQIPLHVRELLEDSSERDVPLPERERCDLAENQMGTMDKGKVIEDGHDDHTTSKRCGQSTDPAVIKIQTENPCNAGSLPQDTFQDEVPKYTYNDEAEDDGGLHPEQRASVVAAPDETLHKISAEVFNRNSEHDFHVEVSLPASTDESQQKSMANEGKGDEHCPEPRTLGIASLDETQNDSNSECDSHIKVAHPASDEESQQKSIAKEARELLDWLCHYESKTMTDSVEFHDEKIDAVMKKHALLSSQSTASQYSETTKNVCKKPNEGGLLICDTSNCPVVVHENWLRSSDILYEKDNFKCPFCSYSLALTEYLDSKKRASMLKKDLDAFIHTLEHQPKESLGSEHNKENICMRKFHEDLNAKTKNHQNGHLGKSAEHLGKQCEERENEVNYPQLQNIIGTEQQVAPSGSCIPNNSESRDESVTLVGINLDVSTGEKIWKEKVIQKCIAVVGLDGCQNQVPAKGDTLSVKNTVSLLVDQRQAVVSEKGGLQQHINYAPREPGHALNVDSEQAGAQKSSTSNYNTRLRKKIPYTSPPISQLRRVKVPWSIEEEEMLKKGVQTFSRIDERTLPWKQILEFGGSVFLHSRTPGDLKDKWRNICRRRPNFVAGRYVFWYFVLTPSLTDDGDYFCHAKGEYGRTERSCHSSSCDSKPEAHIMSDKPKIQNVPEKEKDVEFHLKTSRRPPGEATVDLNEFLQQLGVGGGGGGVLEKERQSDATAKTETFIAAESSIGEVHDEFGHFADKNINWDALIEMHRISNQGADACSFPTSTGNLKKN</sequence>
<dbReference type="InterPro" id="IPR011011">
    <property type="entry name" value="Znf_FYVE_PHD"/>
</dbReference>
<organism evidence="6 7">
    <name type="scientific">Malus domestica</name>
    <name type="common">Apple</name>
    <name type="synonym">Pyrus malus</name>
    <dbReference type="NCBI Taxonomy" id="3750"/>
    <lineage>
        <taxon>Eukaryota</taxon>
        <taxon>Viridiplantae</taxon>
        <taxon>Streptophyta</taxon>
        <taxon>Embryophyta</taxon>
        <taxon>Tracheophyta</taxon>
        <taxon>Spermatophyta</taxon>
        <taxon>Magnoliopsida</taxon>
        <taxon>eudicotyledons</taxon>
        <taxon>Gunneridae</taxon>
        <taxon>Pentapetalae</taxon>
        <taxon>rosids</taxon>
        <taxon>fabids</taxon>
        <taxon>Rosales</taxon>
        <taxon>Rosaceae</taxon>
        <taxon>Amygdaloideae</taxon>
        <taxon>Maleae</taxon>
        <taxon>Malus</taxon>
    </lineage>
</organism>
<dbReference type="Gene3D" id="1.10.10.60">
    <property type="entry name" value="Homeodomain-like"/>
    <property type="match status" value="1"/>
</dbReference>
<evidence type="ECO:0000313" key="6">
    <source>
        <dbReference type="EMBL" id="RXH76666.1"/>
    </source>
</evidence>
<keyword evidence="7" id="KW-1185">Reference proteome</keyword>
<evidence type="ECO:0000256" key="1">
    <source>
        <dbReference type="ARBA" id="ARBA00022723"/>
    </source>
</evidence>
<keyword evidence="2" id="KW-0863">Zinc-finger</keyword>
<evidence type="ECO:0000256" key="3">
    <source>
        <dbReference type="ARBA" id="ARBA00022833"/>
    </source>
</evidence>
<dbReference type="PROSITE" id="PS50090">
    <property type="entry name" value="MYB_LIKE"/>
    <property type="match status" value="1"/>
</dbReference>
<proteinExistence type="predicted"/>
<dbReference type="AlphaFoldDB" id="A0A498HZ75"/>
<name>A0A498HZ75_MALDO</name>
<evidence type="ECO:0000259" key="5">
    <source>
        <dbReference type="PROSITE" id="PS50090"/>
    </source>
</evidence>
<keyword evidence="1" id="KW-0479">Metal-binding</keyword>
<dbReference type="PANTHER" id="PTHR47863">
    <property type="entry name" value="RING/FYVE/PHD ZINC FINGER SUPERFAMILY PROTEIN"/>
    <property type="match status" value="1"/>
</dbReference>